<proteinExistence type="predicted"/>
<dbReference type="EMBL" id="CATNWA010016391">
    <property type="protein sequence ID" value="CAI9592264.1"/>
    <property type="molecule type" value="Genomic_DNA"/>
</dbReference>
<comment type="caution">
    <text evidence="1">The sequence shown here is derived from an EMBL/GenBank/DDBJ whole genome shotgun (WGS) entry which is preliminary data.</text>
</comment>
<sequence length="70" mass="7536">MSITGSQPGLGGRRQSWEGSDLCVNNTGLSPVSKDMLLCIFLQSNTKQHVSVVKHNTAHSETAHSTKLTI</sequence>
<accession>A0ABN9F6V2</accession>
<reference evidence="1" key="1">
    <citation type="submission" date="2023-05" db="EMBL/GenBank/DDBJ databases">
        <authorList>
            <person name="Stuckert A."/>
        </authorList>
    </citation>
    <scope>NUCLEOTIDE SEQUENCE</scope>
</reference>
<organism evidence="1 2">
    <name type="scientific">Staurois parvus</name>
    <dbReference type="NCBI Taxonomy" id="386267"/>
    <lineage>
        <taxon>Eukaryota</taxon>
        <taxon>Metazoa</taxon>
        <taxon>Chordata</taxon>
        <taxon>Craniata</taxon>
        <taxon>Vertebrata</taxon>
        <taxon>Euteleostomi</taxon>
        <taxon>Amphibia</taxon>
        <taxon>Batrachia</taxon>
        <taxon>Anura</taxon>
        <taxon>Neobatrachia</taxon>
        <taxon>Ranoidea</taxon>
        <taxon>Ranidae</taxon>
        <taxon>Staurois</taxon>
    </lineage>
</organism>
<protein>
    <submittedName>
        <fullName evidence="1">Uncharacterized protein</fullName>
    </submittedName>
</protein>
<evidence type="ECO:0000313" key="2">
    <source>
        <dbReference type="Proteomes" id="UP001162483"/>
    </source>
</evidence>
<keyword evidence="2" id="KW-1185">Reference proteome</keyword>
<dbReference type="Proteomes" id="UP001162483">
    <property type="component" value="Unassembled WGS sequence"/>
</dbReference>
<gene>
    <name evidence="1" type="ORF">SPARVUS_LOCUS11342408</name>
</gene>
<name>A0ABN9F6V2_9NEOB</name>
<evidence type="ECO:0000313" key="1">
    <source>
        <dbReference type="EMBL" id="CAI9592264.1"/>
    </source>
</evidence>